<dbReference type="PROSITE" id="PS50943">
    <property type="entry name" value="HTH_CROC1"/>
    <property type="match status" value="1"/>
</dbReference>
<dbReference type="PANTHER" id="PTHR46558:SF3">
    <property type="entry name" value="TRANSCRIPTIONAL REGULATOR"/>
    <property type="match status" value="1"/>
</dbReference>
<feature type="domain" description="HTH cro/C1-type" evidence="3">
    <location>
        <begin position="8"/>
        <end position="62"/>
    </location>
</feature>
<dbReference type="PANTHER" id="PTHR46558">
    <property type="entry name" value="TRACRIPTIONAL REGULATORY PROTEIN-RELATED-RELATED"/>
    <property type="match status" value="1"/>
</dbReference>
<dbReference type="Pfam" id="PF00717">
    <property type="entry name" value="Peptidase_S24"/>
    <property type="match status" value="1"/>
</dbReference>
<protein>
    <submittedName>
        <fullName evidence="4">Helix-turn-helix transcriptional regulator</fullName>
    </submittedName>
</protein>
<dbReference type="GO" id="GO:0003677">
    <property type="term" value="F:DNA binding"/>
    <property type="evidence" value="ECO:0007669"/>
    <property type="project" value="UniProtKB-KW"/>
</dbReference>
<feature type="compositionally biased region" description="Basic and acidic residues" evidence="2">
    <location>
        <begin position="1"/>
        <end position="13"/>
    </location>
</feature>
<keyword evidence="5" id="KW-1185">Reference proteome</keyword>
<dbReference type="InterPro" id="IPR036286">
    <property type="entry name" value="LexA/Signal_pep-like_sf"/>
</dbReference>
<evidence type="ECO:0000256" key="1">
    <source>
        <dbReference type="ARBA" id="ARBA00023125"/>
    </source>
</evidence>
<evidence type="ECO:0000256" key="2">
    <source>
        <dbReference type="SAM" id="MobiDB-lite"/>
    </source>
</evidence>
<evidence type="ECO:0000313" key="4">
    <source>
        <dbReference type="EMBL" id="NEU06192.1"/>
    </source>
</evidence>
<dbReference type="SUPFAM" id="SSF47413">
    <property type="entry name" value="lambda repressor-like DNA-binding domains"/>
    <property type="match status" value="1"/>
</dbReference>
<organism evidence="4 5">
    <name type="scientific">Clostridium senegalense</name>
    <dbReference type="NCBI Taxonomy" id="1465809"/>
    <lineage>
        <taxon>Bacteria</taxon>
        <taxon>Bacillati</taxon>
        <taxon>Bacillota</taxon>
        <taxon>Clostridia</taxon>
        <taxon>Eubacteriales</taxon>
        <taxon>Clostridiaceae</taxon>
        <taxon>Clostridium</taxon>
    </lineage>
</organism>
<dbReference type="InterPro" id="IPR015927">
    <property type="entry name" value="Peptidase_S24_S26A/B/C"/>
</dbReference>
<dbReference type="EMBL" id="JAAGPU010000036">
    <property type="protein sequence ID" value="NEU06192.1"/>
    <property type="molecule type" value="Genomic_DNA"/>
</dbReference>
<dbReference type="Pfam" id="PF01381">
    <property type="entry name" value="HTH_3"/>
    <property type="match status" value="1"/>
</dbReference>
<dbReference type="SUPFAM" id="SSF51306">
    <property type="entry name" value="LexA/Signal peptidase"/>
    <property type="match status" value="1"/>
</dbReference>
<dbReference type="SMART" id="SM00530">
    <property type="entry name" value="HTH_XRE"/>
    <property type="match status" value="1"/>
</dbReference>
<dbReference type="InterPro" id="IPR001387">
    <property type="entry name" value="Cro/C1-type_HTH"/>
</dbReference>
<gene>
    <name evidence="4" type="ORF">G3M99_15300</name>
</gene>
<dbReference type="InterPro" id="IPR010982">
    <property type="entry name" value="Lambda_DNA-bd_dom_sf"/>
</dbReference>
<feature type="region of interest" description="Disordered" evidence="2">
    <location>
        <begin position="1"/>
        <end position="20"/>
    </location>
</feature>
<dbReference type="Gene3D" id="2.10.109.10">
    <property type="entry name" value="Umud Fragment, subunit A"/>
    <property type="match status" value="1"/>
</dbReference>
<comment type="caution">
    <text evidence="4">The sequence shown here is derived from an EMBL/GenBank/DDBJ whole genome shotgun (WGS) entry which is preliminary data.</text>
</comment>
<evidence type="ECO:0000259" key="3">
    <source>
        <dbReference type="PROSITE" id="PS50943"/>
    </source>
</evidence>
<reference evidence="4 5" key="1">
    <citation type="submission" date="2020-02" db="EMBL/GenBank/DDBJ databases">
        <title>Genome assembly of a novel Clostridium senegalense strain.</title>
        <authorList>
            <person name="Gupta T.B."/>
            <person name="Jauregui R."/>
            <person name="Maclean P."/>
            <person name="Nawarathana A."/>
            <person name="Brightwell G."/>
        </authorList>
    </citation>
    <scope>NUCLEOTIDE SEQUENCE [LARGE SCALE GENOMIC DNA]</scope>
    <source>
        <strain evidence="4 5">AGRFS4</strain>
    </source>
</reference>
<name>A0A6M0H988_9CLOT</name>
<proteinExistence type="predicted"/>
<dbReference type="AlphaFoldDB" id="A0A6M0H988"/>
<dbReference type="Proteomes" id="UP000481872">
    <property type="component" value="Unassembled WGS sequence"/>
</dbReference>
<dbReference type="RefSeq" id="WP_199870723.1">
    <property type="nucleotide sequence ID" value="NZ_JAAGPU010000036.1"/>
</dbReference>
<accession>A0A6M0H988</accession>
<keyword evidence="1" id="KW-0238">DNA-binding</keyword>
<evidence type="ECO:0000313" key="5">
    <source>
        <dbReference type="Proteomes" id="UP000481872"/>
    </source>
</evidence>
<dbReference type="Gene3D" id="1.10.260.40">
    <property type="entry name" value="lambda repressor-like DNA-binding domains"/>
    <property type="match status" value="1"/>
</dbReference>
<sequence>MSKVGDSIRDARNAKGMSQKQLGKKLGVSEGFINEIESGKKVINEKFMERIGKVLGGSVQNMSSMFQNIAYEEEKSQPAPKAKTPEKVNDVWNDAFGSVIKTIGIYGYDLNKTIGTKQLPVISKKVEGFNPEKVLFIKIENDDLMGFRICKDDVAFANLTNEIENNAICLIDYNDTRVIRQIKRLDNNKLLLISNKISLKTETVSHKDIKVIAKLNRVEFQI</sequence>
<dbReference type="CDD" id="cd00093">
    <property type="entry name" value="HTH_XRE"/>
    <property type="match status" value="1"/>
</dbReference>